<evidence type="ECO:0000259" key="2">
    <source>
        <dbReference type="Pfam" id="PF08906"/>
    </source>
</evidence>
<evidence type="ECO:0000259" key="1">
    <source>
        <dbReference type="Pfam" id="PF08887"/>
    </source>
</evidence>
<sequence length="208" mass="24001">MEEYYEYFLEKLGPASGQREVPLSSLNKYADKLPEQLLKQWREYGWSGYAEGLFWTVNPAEYQELTRAWLHDSGIPDSGFYHTIARSAFGDLYLWHEKTGNWLDVTASYARFHKTQEVVQSDEFDDEIALFFATRDRESNDFDDLFEQALKTLGLLQPDEMYGFVPALALGGPADLKHLQKVKTIEHLTFLSQLAPLTDWGFPDLDSL</sequence>
<feature type="domain" description="GAD-related" evidence="1">
    <location>
        <begin position="4"/>
        <end position="107"/>
    </location>
</feature>
<dbReference type="Pfam" id="PF08906">
    <property type="entry name" value="T6SS_Tdi1_C"/>
    <property type="match status" value="1"/>
</dbReference>
<evidence type="ECO:0000313" key="4">
    <source>
        <dbReference type="Proteomes" id="UP000182332"/>
    </source>
</evidence>
<evidence type="ECO:0000313" key="3">
    <source>
        <dbReference type="EMBL" id="SET91375.1"/>
    </source>
</evidence>
<feature type="domain" description="T6SS immunity protein Tdi1 C-terminal" evidence="2">
    <location>
        <begin position="126"/>
        <end position="194"/>
    </location>
</feature>
<gene>
    <name evidence="3" type="ORF">SAMN05216197_13248</name>
</gene>
<dbReference type="OrthoDB" id="9016361at2"/>
<protein>
    <recommendedName>
        <fullName evidence="5">DUF1851 domain-containing protein</fullName>
    </recommendedName>
</protein>
<dbReference type="AlphaFoldDB" id="A0A1I0I496"/>
<name>A0A1I0I496_9PSED</name>
<dbReference type="EMBL" id="FOHW01000032">
    <property type="protein sequence ID" value="SET91375.1"/>
    <property type="molecule type" value="Genomic_DNA"/>
</dbReference>
<dbReference type="InterPro" id="IPR015002">
    <property type="entry name" value="T6SS_Tdi1_C"/>
</dbReference>
<reference evidence="3 4" key="1">
    <citation type="submission" date="2016-10" db="EMBL/GenBank/DDBJ databases">
        <authorList>
            <person name="de Groot N.N."/>
        </authorList>
    </citation>
    <scope>NUCLEOTIDE SEQUENCE [LARGE SCALE GENOMIC DNA]</scope>
    <source>
        <strain evidence="3 4">DSM 11363</strain>
    </source>
</reference>
<accession>A0A1I0I496</accession>
<dbReference type="Proteomes" id="UP000182332">
    <property type="component" value="Unassembled WGS sequence"/>
</dbReference>
<dbReference type="Pfam" id="PF08887">
    <property type="entry name" value="GAD-like"/>
    <property type="match status" value="1"/>
</dbReference>
<organism evidence="3 4">
    <name type="scientific">Pseudomonas graminis</name>
    <dbReference type="NCBI Taxonomy" id="158627"/>
    <lineage>
        <taxon>Bacteria</taxon>
        <taxon>Pseudomonadati</taxon>
        <taxon>Pseudomonadota</taxon>
        <taxon>Gammaproteobacteria</taxon>
        <taxon>Pseudomonadales</taxon>
        <taxon>Pseudomonadaceae</taxon>
        <taxon>Pseudomonas</taxon>
    </lineage>
</organism>
<proteinExistence type="predicted"/>
<dbReference type="InterPro" id="IPR014983">
    <property type="entry name" value="GAD-rel"/>
</dbReference>
<evidence type="ECO:0008006" key="5">
    <source>
        <dbReference type="Google" id="ProtNLM"/>
    </source>
</evidence>
<dbReference type="RefSeq" id="WP_074892238.1">
    <property type="nucleotide sequence ID" value="NZ_FOHW01000032.1"/>
</dbReference>